<dbReference type="Proteomes" id="UP000244369">
    <property type="component" value="Chromosome"/>
</dbReference>
<proteinExistence type="predicted"/>
<feature type="region of interest" description="Disordered" evidence="1">
    <location>
        <begin position="1"/>
        <end position="114"/>
    </location>
</feature>
<reference evidence="2 3" key="1">
    <citation type="submission" date="2018-03" db="EMBL/GenBank/DDBJ databases">
        <title>Complete Genome Sequence of the Chinese traditional Highland Barley wine Isolate Lactobacillus reuteri WHH1689.</title>
        <authorList>
            <person name="Chen S."/>
            <person name="Chen L."/>
            <person name="Chen L."/>
            <person name="Li Y."/>
        </authorList>
    </citation>
    <scope>NUCLEOTIDE SEQUENCE [LARGE SCALE GENOMIC DNA]</scope>
    <source>
        <strain evidence="2 3">WHH1689</strain>
    </source>
</reference>
<gene>
    <name evidence="2" type="ORF">LWHH1689_1859</name>
</gene>
<protein>
    <submittedName>
        <fullName evidence="2">Lipoprotein</fullName>
    </submittedName>
</protein>
<feature type="compositionally biased region" description="Polar residues" evidence="1">
    <location>
        <begin position="55"/>
        <end position="74"/>
    </location>
</feature>
<sequence length="114" mass="11740">MLAFGPTAVVNASVQADTTTPATTQAGGIVAESTQPQNSGDETTLNTAETKRNVVANTTDTSKTSEQKTTIAQDTENSSAASSANKTNSEEENKNAFLTLNVNTADNATTTQAL</sequence>
<name>A0A2S1ET51_LIMRT</name>
<dbReference type="EMBL" id="CP027805">
    <property type="protein sequence ID" value="AWD63140.1"/>
    <property type="molecule type" value="Genomic_DNA"/>
</dbReference>
<evidence type="ECO:0000313" key="2">
    <source>
        <dbReference type="EMBL" id="AWD63140.1"/>
    </source>
</evidence>
<dbReference type="AlphaFoldDB" id="A0A2S1ET51"/>
<evidence type="ECO:0000256" key="1">
    <source>
        <dbReference type="SAM" id="MobiDB-lite"/>
    </source>
</evidence>
<feature type="compositionally biased region" description="Polar residues" evidence="1">
    <location>
        <begin position="32"/>
        <end position="48"/>
    </location>
</feature>
<feature type="compositionally biased region" description="Polar residues" evidence="1">
    <location>
        <begin position="98"/>
        <end position="114"/>
    </location>
</feature>
<accession>A0A2S1ET51</accession>
<feature type="compositionally biased region" description="Low complexity" evidence="1">
    <location>
        <begin position="75"/>
        <end position="87"/>
    </location>
</feature>
<evidence type="ECO:0000313" key="3">
    <source>
        <dbReference type="Proteomes" id="UP000244369"/>
    </source>
</evidence>
<organism evidence="2 3">
    <name type="scientific">Limosilactobacillus reuteri</name>
    <name type="common">Lactobacillus reuteri</name>
    <dbReference type="NCBI Taxonomy" id="1598"/>
    <lineage>
        <taxon>Bacteria</taxon>
        <taxon>Bacillati</taxon>
        <taxon>Bacillota</taxon>
        <taxon>Bacilli</taxon>
        <taxon>Lactobacillales</taxon>
        <taxon>Lactobacillaceae</taxon>
        <taxon>Limosilactobacillus</taxon>
    </lineage>
</organism>
<keyword evidence="2" id="KW-0449">Lipoprotein</keyword>
<feature type="compositionally biased region" description="Low complexity" evidence="1">
    <location>
        <begin position="15"/>
        <end position="26"/>
    </location>
</feature>